<name>A0A267MQK5_9FIRM</name>
<dbReference type="OrthoDB" id="1662944at2"/>
<evidence type="ECO:0000313" key="3">
    <source>
        <dbReference type="Proteomes" id="UP000216024"/>
    </source>
</evidence>
<keyword evidence="1" id="KW-0472">Membrane</keyword>
<evidence type="ECO:0008006" key="4">
    <source>
        <dbReference type="Google" id="ProtNLM"/>
    </source>
</evidence>
<accession>A0A267MQK5</accession>
<proteinExistence type="predicted"/>
<dbReference type="AlphaFoldDB" id="A0A267MQK5"/>
<dbReference type="EMBL" id="NIBG01000001">
    <property type="protein sequence ID" value="PAB61010.1"/>
    <property type="molecule type" value="Genomic_DNA"/>
</dbReference>
<dbReference type="RefSeq" id="WP_095130016.1">
    <property type="nucleotide sequence ID" value="NZ_NIBG01000001.1"/>
</dbReference>
<sequence length="336" mass="38595">MKNIGIEKKINKKLIIALIGLIVVGTIVAYMYWVRTPQYSLNQIKKAVQQHDLITFEKYVDIDSLVTRFIDQAIAKEMHNSTDGTAKLAAGLVEMIKPKIVESSKNQIKAYIEKGDFEETKENDTGISVKHFYKGVEFRSIDKIKKSGNIDLVALKIYNKRFEEELILEVKMRKLDSYWQVVELNNIGSLMDKIEELENEKLAELNKPIIEEMKNAVSYENIEIRKIEGDDWGFSKEVHFPVTIKCLTDKNIAGLGATIIVKNKQGKVILEMPVRSTRSTYKDKVSVVKWDKEINPFIEEDEILYNTSASELDVSIYTDYLVYEDGTEVKLLKELP</sequence>
<keyword evidence="1" id="KW-0812">Transmembrane</keyword>
<reference evidence="2 3" key="1">
    <citation type="submission" date="2017-06" db="EMBL/GenBank/DDBJ databases">
        <title>Draft genome sequence of anaerobic fermentative bacterium Anaeromicrobium sediminis DY2726D isolated from West Pacific Ocean sediments.</title>
        <authorList>
            <person name="Zeng X."/>
        </authorList>
    </citation>
    <scope>NUCLEOTIDE SEQUENCE [LARGE SCALE GENOMIC DNA]</scope>
    <source>
        <strain evidence="2 3">DY2726D</strain>
    </source>
</reference>
<organism evidence="2 3">
    <name type="scientific">Anaeromicrobium sediminis</name>
    <dbReference type="NCBI Taxonomy" id="1478221"/>
    <lineage>
        <taxon>Bacteria</taxon>
        <taxon>Bacillati</taxon>
        <taxon>Bacillota</taxon>
        <taxon>Clostridia</taxon>
        <taxon>Peptostreptococcales</taxon>
        <taxon>Thermotaleaceae</taxon>
        <taxon>Anaeromicrobium</taxon>
    </lineage>
</organism>
<protein>
    <recommendedName>
        <fullName evidence="4">DUF2939 domain-containing protein</fullName>
    </recommendedName>
</protein>
<evidence type="ECO:0000313" key="2">
    <source>
        <dbReference type="EMBL" id="PAB61010.1"/>
    </source>
</evidence>
<comment type="caution">
    <text evidence="2">The sequence shown here is derived from an EMBL/GenBank/DDBJ whole genome shotgun (WGS) entry which is preliminary data.</text>
</comment>
<dbReference type="Proteomes" id="UP000216024">
    <property type="component" value="Unassembled WGS sequence"/>
</dbReference>
<evidence type="ECO:0000256" key="1">
    <source>
        <dbReference type="SAM" id="Phobius"/>
    </source>
</evidence>
<keyword evidence="1" id="KW-1133">Transmembrane helix</keyword>
<feature type="transmembrane region" description="Helical" evidence="1">
    <location>
        <begin position="14"/>
        <end position="33"/>
    </location>
</feature>
<gene>
    <name evidence="2" type="ORF">CCE28_00840</name>
</gene>
<keyword evidence="3" id="KW-1185">Reference proteome</keyword>